<name>A7UG52_FIBSS</name>
<evidence type="ECO:0000256" key="1">
    <source>
        <dbReference type="SAM" id="SignalP"/>
    </source>
</evidence>
<dbReference type="EMBL" id="CP001792">
    <property type="protein sequence ID" value="ACX75848.1"/>
    <property type="molecule type" value="Genomic_DNA"/>
</dbReference>
<feature type="chain" id="PRO_5007909692" evidence="1">
    <location>
        <begin position="21"/>
        <end position="355"/>
    </location>
</feature>
<dbReference type="Proteomes" id="UP000000517">
    <property type="component" value="Chromosome"/>
</dbReference>
<protein>
    <submittedName>
        <fullName evidence="2">Membrane protein</fullName>
    </submittedName>
</protein>
<sequence length="355" mass="38497">MRHLIPSLCLALLLAETACSAPHAVKQNDSDARQKNAATRQRAESAYNELDGFASTTNSAVKSTATAPTAFNASAPTKAVSQKAAAAAEATTETYATASAIQDVGTPIIMVSPNLTLKDGVPDLSSESPYSRTTAEAINSYLTKKNYEVKSVNGQAELTSILQMQSDIANTEDDLSYLAGIALDADIYIKYTPEVTNDEVSVEVSAYETSTARLLGSQTSVVRNNGHTSKININSNIGAAVRKAMPGLEQKILGYWKMDFAKGTQYKVVVNIKGEYSDSQTEDLHDAIMKGLKSNFSSVKVNVMTAKTLDFVIYANPLKYKDSQEVYTKIRQILKPIAETKKNNITRKLILMELN</sequence>
<dbReference type="KEGG" id="fsc:FSU_2807"/>
<proteinExistence type="predicted"/>
<reference evidence="4" key="4">
    <citation type="submission" date="2010-08" db="EMBL/GenBank/DDBJ databases">
        <authorList>
            <person name="Durkin A.S."/>
            <person name="Nelson K.E."/>
            <person name="Morrison M."/>
            <person name="Forsberg C.W."/>
            <person name="Wilson D.B."/>
            <person name="Russell J.B."/>
            <person name="Cann I.K.O."/>
            <person name="Mackie R.I."/>
            <person name="White B.A."/>
        </authorList>
    </citation>
    <scope>NUCLEOTIDE SEQUENCE</scope>
    <source>
        <strain evidence="4">S85</strain>
    </source>
</reference>
<evidence type="ECO:0000313" key="3">
    <source>
        <dbReference type="EMBL" id="ACX75848.1"/>
    </source>
</evidence>
<evidence type="ECO:0000313" key="5">
    <source>
        <dbReference type="Proteomes" id="UP000000517"/>
    </source>
</evidence>
<keyword evidence="1" id="KW-0732">Signal</keyword>
<organism evidence="2">
    <name type="scientific">Fibrobacter succinogenes (strain ATCC 19169 / S85)</name>
    <dbReference type="NCBI Taxonomy" id="59374"/>
    <lineage>
        <taxon>Bacteria</taxon>
        <taxon>Pseudomonadati</taxon>
        <taxon>Fibrobacterota</taxon>
        <taxon>Fibrobacteria</taxon>
        <taxon>Fibrobacterales</taxon>
        <taxon>Fibrobacteraceae</taxon>
        <taxon>Fibrobacter</taxon>
    </lineage>
</organism>
<dbReference type="OrthoDB" id="9791499at2"/>
<dbReference type="RefSeq" id="WP_014546902.1">
    <property type="nucleotide sequence ID" value="NC_013410.1"/>
</dbReference>
<evidence type="ECO:0000313" key="2">
    <source>
        <dbReference type="EMBL" id="ABU45483.1"/>
    </source>
</evidence>
<accession>A7UG52</accession>
<gene>
    <name evidence="3" type="ordered locus">Fisuc_2262</name>
    <name evidence="4" type="ordered locus">FSU_2807</name>
</gene>
<dbReference type="AlphaFoldDB" id="A7UG52"/>
<reference evidence="5" key="3">
    <citation type="submission" date="2010-08" db="EMBL/GenBank/DDBJ databases">
        <title>Complete sequence of Fibrobacter succinogenes subsp. succinogenes S85.</title>
        <authorList>
            <person name="Durkin A.S."/>
            <person name="Nelson K.E."/>
            <person name="Morrison M."/>
            <person name="Forsberg C.W."/>
            <person name="Wilson D.B."/>
            <person name="Russell J.B."/>
            <person name="Cann I.K.O."/>
            <person name="Mackie R.I."/>
            <person name="White B.A."/>
        </authorList>
    </citation>
    <scope>NUCLEOTIDE SEQUENCE [LARGE SCALE GENOMIC DNA]</scope>
    <source>
        <strain evidence="5">ATCC 19169 / S85</strain>
    </source>
</reference>
<feature type="signal peptide" evidence="1">
    <location>
        <begin position="1"/>
        <end position="20"/>
    </location>
</feature>
<dbReference type="EMBL" id="EU055589">
    <property type="protein sequence ID" value="ABU45483.1"/>
    <property type="molecule type" value="Genomic_DNA"/>
</dbReference>
<dbReference type="Proteomes" id="UP000001497">
    <property type="component" value="Chromosome"/>
</dbReference>
<reference evidence="3 6" key="2">
    <citation type="submission" date="2009-10" db="EMBL/GenBank/DDBJ databases">
        <title>Complete sequence of Fibrobacter succinogenes subsp. succinogenes S85.</title>
        <authorList>
            <consortium name="US DOE Joint Genome Institute"/>
            <person name="Lucas S."/>
            <person name="Copeland A."/>
            <person name="Lapidus A."/>
            <person name="Glavina del Rio T."/>
            <person name="Tice H."/>
            <person name="Bruce D."/>
            <person name="Goodwin L."/>
            <person name="Pitluck S."/>
            <person name="Chertkov O."/>
            <person name="Detter J.C."/>
            <person name="Han C."/>
            <person name="Tapia R."/>
            <person name="Larimer F."/>
            <person name="Land M."/>
            <person name="Hauser L."/>
            <person name="Kyrpides N."/>
            <person name="Mikhailova N."/>
            <person name="Weimer P.J."/>
            <person name="Stevenson D.M."/>
            <person name="Boyum J."/>
            <person name="Brumm P.I."/>
            <person name="Mead D."/>
        </authorList>
    </citation>
    <scope>NUCLEOTIDE SEQUENCE [LARGE SCALE GENOMIC DNA]</scope>
    <source>
        <strain evidence="6">ATCC 19169 / S85</strain>
        <strain evidence="3">S85</strain>
    </source>
</reference>
<dbReference type="KEGG" id="fsu:Fisuc_2262"/>
<keyword evidence="6" id="KW-1185">Reference proteome</keyword>
<dbReference type="STRING" id="59374.FSU_2807"/>
<dbReference type="EMBL" id="CP002158">
    <property type="protein sequence ID" value="ADL27388.1"/>
    <property type="molecule type" value="Genomic_DNA"/>
</dbReference>
<dbReference type="HOGENOM" id="CLU_780204_0_0_0"/>
<evidence type="ECO:0000313" key="4">
    <source>
        <dbReference type="EMBL" id="ADL27388.1"/>
    </source>
</evidence>
<reference evidence="2" key="1">
    <citation type="journal article" date="2007" name="J. Bacteriol.">
        <title>Outer membrane proteins of Fibrobacter succinogenes with potential roles in adhesion to cellulose and in cellulose digestion.</title>
        <authorList>
            <person name="Jun H.S."/>
            <person name="Qi M."/>
            <person name="Gong J."/>
            <person name="Egbosimba E.E."/>
            <person name="Forsberg C.W."/>
        </authorList>
    </citation>
    <scope>NUCLEOTIDE SEQUENCE</scope>
    <source>
        <strain evidence="2">S85</strain>
    </source>
</reference>
<evidence type="ECO:0000313" key="6">
    <source>
        <dbReference type="Proteomes" id="UP000001497"/>
    </source>
</evidence>